<dbReference type="PANTHER" id="PTHR43431:SF7">
    <property type="entry name" value="OXIDOREDUCTASE, SHORT CHAIN DEHYDROGENASE_REDUCTASE FAMILY (AFU_ORTHOLOGUE AFUA_5G14000)"/>
    <property type="match status" value="1"/>
</dbReference>
<dbReference type="Gene3D" id="3.40.50.720">
    <property type="entry name" value="NAD(P)-binding Rossmann-like Domain"/>
    <property type="match status" value="1"/>
</dbReference>
<dbReference type="InterPro" id="IPR036291">
    <property type="entry name" value="NAD(P)-bd_dom_sf"/>
</dbReference>
<dbReference type="PANTHER" id="PTHR43431">
    <property type="entry name" value="OXIDOREDUCTASE, SHORT CHAIN DEHYDROGENASE/REDUCTASE FAMILY (AFU_ORTHOLOGUE AFUA_5G14000)"/>
    <property type="match status" value="1"/>
</dbReference>
<dbReference type="AlphaFoldDB" id="A0A8X8GPW9"/>
<organism evidence="1 2">
    <name type="scientific">Acinetobacter guillouiae</name>
    <name type="common">Acinetobacter genomosp. 11</name>
    <dbReference type="NCBI Taxonomy" id="106649"/>
    <lineage>
        <taxon>Bacteria</taxon>
        <taxon>Pseudomonadati</taxon>
        <taxon>Pseudomonadota</taxon>
        <taxon>Gammaproteobacteria</taxon>
        <taxon>Moraxellales</taxon>
        <taxon>Moraxellaceae</taxon>
        <taxon>Acinetobacter</taxon>
    </lineage>
</organism>
<accession>A0A8X8GPW9</accession>
<protein>
    <submittedName>
        <fullName evidence="1">Oxidoreductase</fullName>
    </submittedName>
</protein>
<gene>
    <name evidence="1" type="ORF">KW868_07965</name>
</gene>
<dbReference type="SUPFAM" id="SSF51735">
    <property type="entry name" value="NAD(P)-binding Rossmann-fold domains"/>
    <property type="match status" value="1"/>
</dbReference>
<sequence>MYNLIPPLLRKKSKLQGCIVVIGNETYSLSQLFVHQAHNRAMPVYQVQHDPMQTNLKIEQQDSGLKRVRLNLINPTALKNLVGYIQRTGHSIELCISQADFSKSLSNSDASAQQVEQLWQNTGLAAVNIAQAIIRQMLIKSQGTLIFLGTQPNLIAENNGLTQSMFASIRALAQSLAREFHPKGIHITYCMLESWDSQNVVLMDSVKNMCWHLYQQPDSTWSQELSVGV</sequence>
<evidence type="ECO:0000313" key="2">
    <source>
        <dbReference type="Proteomes" id="UP000887320"/>
    </source>
</evidence>
<evidence type="ECO:0000313" key="1">
    <source>
        <dbReference type="EMBL" id="MCF0264396.1"/>
    </source>
</evidence>
<reference evidence="1" key="1">
    <citation type="submission" date="2021-07" db="EMBL/GenBank/DDBJ databases">
        <authorList>
            <person name="Fernandez M."/>
            <person name="Pereira P."/>
            <person name="Torres Tejerizo G.A."/>
            <person name="Gonzalez P."/>
            <person name="Agostini E."/>
        </authorList>
    </citation>
    <scope>NUCLEOTIDE SEQUENCE</scope>
    <source>
        <strain evidence="1">SFC 500-1A</strain>
    </source>
</reference>
<proteinExistence type="predicted"/>
<comment type="caution">
    <text evidence="1">The sequence shown here is derived from an EMBL/GenBank/DDBJ whole genome shotgun (WGS) entry which is preliminary data.</text>
</comment>
<dbReference type="EMBL" id="JAHWXT010000002">
    <property type="protein sequence ID" value="MCF0264396.1"/>
    <property type="molecule type" value="Genomic_DNA"/>
</dbReference>
<dbReference type="RefSeq" id="WP_234623165.1">
    <property type="nucleotide sequence ID" value="NZ_JAHWXT010000002.1"/>
</dbReference>
<name>A0A8X8GPW9_ACIGI</name>
<dbReference type="Proteomes" id="UP000887320">
    <property type="component" value="Unassembled WGS sequence"/>
</dbReference>